<keyword evidence="2" id="KW-0539">Nucleus</keyword>
<evidence type="ECO:0000313" key="6">
    <source>
        <dbReference type="RefSeq" id="XP_015515533.1"/>
    </source>
</evidence>
<evidence type="ECO:0000313" key="7">
    <source>
        <dbReference type="RefSeq" id="XP_046598645.1"/>
    </source>
</evidence>
<accession>A0A6J0BNX9</accession>
<evidence type="ECO:0000256" key="1">
    <source>
        <dbReference type="ARBA" id="ARBA00004123"/>
    </source>
</evidence>
<evidence type="ECO:0000313" key="4">
    <source>
        <dbReference type="Proteomes" id="UP000829291"/>
    </source>
</evidence>
<evidence type="ECO:0000313" key="5">
    <source>
        <dbReference type="RefSeq" id="XP_015515532.1"/>
    </source>
</evidence>
<dbReference type="GeneID" id="107221149"/>
<protein>
    <submittedName>
        <fullName evidence="5 6 7">Protein saal1</fullName>
    </submittedName>
</protein>
<dbReference type="OrthoDB" id="2156856at2759"/>
<comment type="subcellular location">
    <subcellularLocation>
        <location evidence="1">Nucleus</location>
    </subcellularLocation>
</comment>
<sequence length="443" mass="50306">MDDVDDGICSSSSYSEEDCPVCRRAVVMDASDISESEMETLRGDTIGDTMYSAKWTINVLISLSNVCETGWSDTLESELCLLWDMAAEKDVTIFLEKCDFLKIVEVSFNVSSEPRLTEILMGILGNMCCQSNVIQTVAERQELVSLLFNLLSTDDPETLIQLLRLLRVAVWDIQLQERRDVISPWLEHFKNYEVLGSSLVFILNSSTNDDLLIAAIDLIQAISTTDLSDEDLLESLIGVDELLPALIESFTQLIPKQDGNHTRSELRVIENWLTILDNLLEDNYLILGEEQYSNHFVGVLDILLRILQPYVKSHNLLPLDEISAVCIRDCVKLILSFQQHKLPVGPEFIFIIVTILFYLKSGNQSTDSETDSDKSENNERELSEYLEKYWFKILAMSDVEHLQDVLQMCEDSIVKYIMDTTISHPRTSTDTMEKLIIASESLN</sequence>
<keyword evidence="4" id="KW-1185">Reference proteome</keyword>
<dbReference type="AlphaFoldDB" id="A0A6J0BNX9"/>
<dbReference type="SUPFAM" id="SSF48371">
    <property type="entry name" value="ARM repeat"/>
    <property type="match status" value="1"/>
</dbReference>
<evidence type="ECO:0000256" key="3">
    <source>
        <dbReference type="ARBA" id="ARBA00038401"/>
    </source>
</evidence>
<dbReference type="Gene3D" id="1.25.10.10">
    <property type="entry name" value="Leucine-rich Repeat Variant"/>
    <property type="match status" value="1"/>
</dbReference>
<dbReference type="InterPro" id="IPR016024">
    <property type="entry name" value="ARM-type_fold"/>
</dbReference>
<dbReference type="InterPro" id="IPR052464">
    <property type="entry name" value="Synovial_Prolif_Regulator"/>
</dbReference>
<dbReference type="Proteomes" id="UP000829291">
    <property type="component" value="Chromosome 6"/>
</dbReference>
<dbReference type="RefSeq" id="XP_015515532.1">
    <property type="nucleotide sequence ID" value="XM_015660046.1"/>
</dbReference>
<dbReference type="RefSeq" id="XP_015515533.1">
    <property type="nucleotide sequence ID" value="XM_015660047.1"/>
</dbReference>
<gene>
    <name evidence="5 6 7" type="primary">LOC107221149</name>
</gene>
<evidence type="ECO:0000256" key="2">
    <source>
        <dbReference type="ARBA" id="ARBA00023242"/>
    </source>
</evidence>
<dbReference type="PANTHER" id="PTHR23424:SF23">
    <property type="entry name" value="PROTEIN SAAL1"/>
    <property type="match status" value="1"/>
</dbReference>
<organism evidence="4 6">
    <name type="scientific">Neodiprion lecontei</name>
    <name type="common">Redheaded pine sawfly</name>
    <dbReference type="NCBI Taxonomy" id="441921"/>
    <lineage>
        <taxon>Eukaryota</taxon>
        <taxon>Metazoa</taxon>
        <taxon>Ecdysozoa</taxon>
        <taxon>Arthropoda</taxon>
        <taxon>Hexapoda</taxon>
        <taxon>Insecta</taxon>
        <taxon>Pterygota</taxon>
        <taxon>Neoptera</taxon>
        <taxon>Endopterygota</taxon>
        <taxon>Hymenoptera</taxon>
        <taxon>Tenthredinoidea</taxon>
        <taxon>Diprionidae</taxon>
        <taxon>Diprioninae</taxon>
        <taxon>Neodiprion</taxon>
    </lineage>
</organism>
<dbReference type="InterPro" id="IPR011989">
    <property type="entry name" value="ARM-like"/>
</dbReference>
<dbReference type="KEGG" id="nlo:107221149"/>
<dbReference type="RefSeq" id="XP_046598645.1">
    <property type="nucleotide sequence ID" value="XM_046742689.1"/>
</dbReference>
<dbReference type="PANTHER" id="PTHR23424">
    <property type="entry name" value="SERUM AMYLOID A"/>
    <property type="match status" value="1"/>
</dbReference>
<comment type="similarity">
    <text evidence="3">Belongs to the SAAL1 family.</text>
</comment>
<dbReference type="GO" id="GO:0005654">
    <property type="term" value="C:nucleoplasm"/>
    <property type="evidence" value="ECO:0007669"/>
    <property type="project" value="TreeGrafter"/>
</dbReference>
<name>A0A6J0BNX9_NEOLC</name>
<proteinExistence type="inferred from homology"/>
<reference evidence="5 6" key="1">
    <citation type="submission" date="2025-04" db="UniProtKB">
        <authorList>
            <consortium name="RefSeq"/>
        </authorList>
    </citation>
    <scope>IDENTIFICATION</scope>
    <source>
        <tissue evidence="7">Thorax and Abdomen</tissue>
        <tissue evidence="5 6">Whole body</tissue>
    </source>
</reference>